<feature type="domain" description="PASTA" evidence="3">
    <location>
        <begin position="278"/>
        <end position="344"/>
    </location>
</feature>
<dbReference type="Gene3D" id="3.30.10.20">
    <property type="match status" value="3"/>
</dbReference>
<proteinExistence type="predicted"/>
<evidence type="ECO:0000313" key="5">
    <source>
        <dbReference type="Proteomes" id="UP000288197"/>
    </source>
</evidence>
<feature type="domain" description="PASTA" evidence="3">
    <location>
        <begin position="132"/>
        <end position="198"/>
    </location>
</feature>
<dbReference type="Pfam" id="PF03793">
    <property type="entry name" value="PASTA"/>
    <property type="match status" value="2"/>
</dbReference>
<keyword evidence="2" id="KW-0812">Transmembrane</keyword>
<evidence type="ECO:0000256" key="1">
    <source>
        <dbReference type="SAM" id="MobiDB-lite"/>
    </source>
</evidence>
<evidence type="ECO:0000256" key="2">
    <source>
        <dbReference type="SAM" id="Phobius"/>
    </source>
</evidence>
<protein>
    <recommendedName>
        <fullName evidence="3">PASTA domain-containing protein</fullName>
    </recommendedName>
</protein>
<reference evidence="4 5" key="1">
    <citation type="submission" date="2017-05" db="EMBL/GenBank/DDBJ databases">
        <title>Vagococcus spp. assemblies.</title>
        <authorList>
            <person name="Gulvik C.A."/>
        </authorList>
    </citation>
    <scope>NUCLEOTIDE SEQUENCE [LARGE SCALE GENOMIC DNA]</scope>
    <source>
        <strain evidence="4 5">NCFB 2497</strain>
    </source>
</reference>
<dbReference type="SMART" id="SM00740">
    <property type="entry name" value="PASTA"/>
    <property type="match status" value="3"/>
</dbReference>
<dbReference type="PROSITE" id="PS51178">
    <property type="entry name" value="PASTA"/>
    <property type="match status" value="2"/>
</dbReference>
<dbReference type="SUPFAM" id="SSF54184">
    <property type="entry name" value="Penicillin-binding protein 2x (pbp-2x), c-terminal domain"/>
    <property type="match status" value="1"/>
</dbReference>
<organism evidence="4 5">
    <name type="scientific">Vagococcus fluvialis</name>
    <dbReference type="NCBI Taxonomy" id="2738"/>
    <lineage>
        <taxon>Bacteria</taxon>
        <taxon>Bacillati</taxon>
        <taxon>Bacillota</taxon>
        <taxon>Bacilli</taxon>
        <taxon>Lactobacillales</taxon>
        <taxon>Enterococcaceae</taxon>
        <taxon>Vagococcus</taxon>
    </lineage>
</organism>
<dbReference type="OrthoDB" id="1641593at2"/>
<evidence type="ECO:0000313" key="4">
    <source>
        <dbReference type="EMBL" id="RSU04395.1"/>
    </source>
</evidence>
<dbReference type="RefSeq" id="WP_114288413.1">
    <property type="nucleotide sequence ID" value="NZ_CP081459.1"/>
</dbReference>
<keyword evidence="2" id="KW-0472">Membrane</keyword>
<comment type="caution">
    <text evidence="4">The sequence shown here is derived from an EMBL/GenBank/DDBJ whole genome shotgun (WGS) entry which is preliminary data.</text>
</comment>
<dbReference type="CDD" id="cd06577">
    <property type="entry name" value="PASTA_pknB"/>
    <property type="match status" value="2"/>
</dbReference>
<dbReference type="AlphaFoldDB" id="A0A369B524"/>
<gene>
    <name evidence="4" type="ORF">CBF32_03185</name>
</gene>
<feature type="compositionally biased region" description="Basic and acidic residues" evidence="1">
    <location>
        <begin position="11"/>
        <end position="39"/>
    </location>
</feature>
<keyword evidence="2" id="KW-1133">Transmembrane helix</keyword>
<keyword evidence="5" id="KW-1185">Reference proteome</keyword>
<evidence type="ECO:0000259" key="3">
    <source>
        <dbReference type="PROSITE" id="PS51178"/>
    </source>
</evidence>
<dbReference type="InterPro" id="IPR005543">
    <property type="entry name" value="PASTA_dom"/>
</dbReference>
<dbReference type="EMBL" id="NGJX01000002">
    <property type="protein sequence ID" value="RSU04395.1"/>
    <property type="molecule type" value="Genomic_DNA"/>
</dbReference>
<dbReference type="GeneID" id="63145044"/>
<feature type="transmembrane region" description="Helical" evidence="2">
    <location>
        <begin position="113"/>
        <end position="131"/>
    </location>
</feature>
<name>A0A369B524_9ENTE</name>
<sequence>MSDFLSNFSGDDYKEKLPKSKREKEVKPKVTKEVLEEPKKRKKKRRKEEPSSNDTSQKINAPIFDDPELLNVDDTPKKSTKKVEPSEDGYVSDDLHEVEIDPEYEKKQRNKKILIGVSSLAVVIIGYTTYYQMTRVKMPDFVDKSVTDVRKWATDNRMELDLKEAYSLKVESSNIIKQVVNPGKKVKKGSTLNFTVSEGADPEEIISLPDFKTMSEKEVNEFVEKNKAENLSVITEYSDKVEKGKFTRLEFGNKEVTADNYRRRDNLNVYFSKGVEIFEKNIPVPDFIGKTKAEVDEWAKKSGVLIAYEDVDSDKVEEGKIIGQSVEKNQKVAKNDKLTIKVSIGKAIVVPYFGDYTAETSTTAVEGLDVRVQQVFSDSVPYGQLISQSIESGTKLTGKDQKSVKVVYSYGQPYIKSYFGQLEGDLPKLIYDDFNSKGASITYDVYYVDSDAEKGQIVKMSVYNQYIASNSYLTFGISNGRFASQPGKTPEKGPETEAENVFSK</sequence>
<feature type="region of interest" description="Disordered" evidence="1">
    <location>
        <begin position="484"/>
        <end position="504"/>
    </location>
</feature>
<feature type="region of interest" description="Disordered" evidence="1">
    <location>
        <begin position="1"/>
        <end position="90"/>
    </location>
</feature>
<accession>A0A369B524</accession>
<feature type="compositionally biased region" description="Basic and acidic residues" evidence="1">
    <location>
        <begin position="74"/>
        <end position="85"/>
    </location>
</feature>
<dbReference type="Proteomes" id="UP000288197">
    <property type="component" value="Unassembled WGS sequence"/>
</dbReference>